<evidence type="ECO:0000313" key="3">
    <source>
        <dbReference type="Proteomes" id="UP000036122"/>
    </source>
</evidence>
<reference evidence="2 3" key="1">
    <citation type="submission" date="2014-07" db="EMBL/GenBank/DDBJ databases">
        <authorList>
            <person name="Harkins D.M."/>
            <person name="Lesho E."/>
            <person name="Waterman P.E."/>
            <person name="Chan A."/>
            <person name="Fouts D.E."/>
        </authorList>
    </citation>
    <scope>NUCLEOTIDE SEQUENCE [LARGE SCALE GENOMIC DNA]</scope>
    <source>
        <strain evidence="2 3">MRSN 3527</strain>
    </source>
</reference>
<proteinExistence type="predicted"/>
<protein>
    <submittedName>
        <fullName evidence="2">Arc-like DNA binding domain protein</fullName>
    </submittedName>
</protein>
<dbReference type="PATRIC" id="fig|1409923.3.peg.3076"/>
<dbReference type="GO" id="GO:0006355">
    <property type="term" value="P:regulation of DNA-templated transcription"/>
    <property type="evidence" value="ECO:0007669"/>
    <property type="project" value="InterPro"/>
</dbReference>
<dbReference type="InterPro" id="IPR005569">
    <property type="entry name" value="Arc_DNA-bd_dom"/>
</dbReference>
<dbReference type="EMBL" id="JPHZ01000006">
    <property type="protein sequence ID" value="KLT91739.1"/>
    <property type="molecule type" value="Genomic_DNA"/>
</dbReference>
<gene>
    <name evidence="2" type="ORF">T630_2732</name>
</gene>
<evidence type="ECO:0000313" key="2">
    <source>
        <dbReference type="EMBL" id="KLT91739.1"/>
    </source>
</evidence>
<accession>A0A0J1AB94</accession>
<feature type="domain" description="Arc-like DNA binding" evidence="1">
    <location>
        <begin position="5"/>
        <end position="39"/>
    </location>
</feature>
<dbReference type="SUPFAM" id="SSF47598">
    <property type="entry name" value="Ribbon-helix-helix"/>
    <property type="match status" value="1"/>
</dbReference>
<name>A0A0J1AB94_ACIBA</name>
<dbReference type="InterPro" id="IPR013321">
    <property type="entry name" value="Arc_rbn_hlx_hlx"/>
</dbReference>
<dbReference type="AlphaFoldDB" id="A0A0J1AB94"/>
<dbReference type="RefSeq" id="WP_001103649.1">
    <property type="nucleotide sequence ID" value="NZ_JPHZ01000006.1"/>
</dbReference>
<dbReference type="GO" id="GO:0003677">
    <property type="term" value="F:DNA binding"/>
    <property type="evidence" value="ECO:0007669"/>
    <property type="project" value="InterPro"/>
</dbReference>
<sequence>MNVVQMNTRMPEELKEFLLEQAKKEGRSLNNYLVRHFEELKKKLTRESAKA</sequence>
<comment type="caution">
    <text evidence="2">The sequence shown here is derived from an EMBL/GenBank/DDBJ whole genome shotgun (WGS) entry which is preliminary data.</text>
</comment>
<organism evidence="2 3">
    <name type="scientific">Acinetobacter baumannii MRSN 3527</name>
    <dbReference type="NCBI Taxonomy" id="1409923"/>
    <lineage>
        <taxon>Bacteria</taxon>
        <taxon>Pseudomonadati</taxon>
        <taxon>Pseudomonadota</taxon>
        <taxon>Gammaproteobacteria</taxon>
        <taxon>Moraxellales</taxon>
        <taxon>Moraxellaceae</taxon>
        <taxon>Acinetobacter</taxon>
        <taxon>Acinetobacter calcoaceticus/baumannii complex</taxon>
    </lineage>
</organism>
<dbReference type="Proteomes" id="UP000036122">
    <property type="component" value="Unassembled WGS sequence"/>
</dbReference>
<dbReference type="Gene3D" id="1.10.1220.10">
    <property type="entry name" value="Met repressor-like"/>
    <property type="match status" value="1"/>
</dbReference>
<dbReference type="Pfam" id="PF03869">
    <property type="entry name" value="Arc"/>
    <property type="match status" value="1"/>
</dbReference>
<evidence type="ECO:0000259" key="1">
    <source>
        <dbReference type="Pfam" id="PF03869"/>
    </source>
</evidence>
<dbReference type="InterPro" id="IPR010985">
    <property type="entry name" value="Ribbon_hlx_hlx"/>
</dbReference>